<feature type="transmembrane region" description="Helical" evidence="1">
    <location>
        <begin position="752"/>
        <end position="771"/>
    </location>
</feature>
<accession>A0A3S2UD35</accession>
<feature type="transmembrane region" description="Helical" evidence="1">
    <location>
        <begin position="807"/>
        <end position="824"/>
    </location>
</feature>
<feature type="transmembrane region" description="Helical" evidence="1">
    <location>
        <begin position="82"/>
        <end position="102"/>
    </location>
</feature>
<feature type="transmembrane region" description="Helical" evidence="1">
    <location>
        <begin position="603"/>
        <end position="620"/>
    </location>
</feature>
<feature type="transmembrane region" description="Helical" evidence="1">
    <location>
        <begin position="411"/>
        <end position="433"/>
    </location>
</feature>
<reference evidence="2 3" key="1">
    <citation type="submission" date="2019-01" db="EMBL/GenBank/DDBJ databases">
        <title>Bacillus sp. M5HDSG1-1, whole genome shotgun sequence.</title>
        <authorList>
            <person name="Tuo L."/>
        </authorList>
    </citation>
    <scope>NUCLEOTIDE SEQUENCE [LARGE SCALE GENOMIC DNA]</scope>
    <source>
        <strain evidence="2 3">M5HDSG1-1</strain>
    </source>
</reference>
<feature type="transmembrane region" description="Helical" evidence="1">
    <location>
        <begin position="228"/>
        <end position="247"/>
    </location>
</feature>
<organism evidence="2 3">
    <name type="scientific">Niallia taxi</name>
    <dbReference type="NCBI Taxonomy" id="2499688"/>
    <lineage>
        <taxon>Bacteria</taxon>
        <taxon>Bacillati</taxon>
        <taxon>Bacillota</taxon>
        <taxon>Bacilli</taxon>
        <taxon>Bacillales</taxon>
        <taxon>Bacillaceae</taxon>
        <taxon>Niallia</taxon>
    </lineage>
</organism>
<evidence type="ECO:0000313" key="3">
    <source>
        <dbReference type="Proteomes" id="UP000288024"/>
    </source>
</evidence>
<protein>
    <recommendedName>
        <fullName evidence="4">DUF2157 domain-containing protein</fullName>
    </recommendedName>
</protein>
<feature type="transmembrane region" description="Helical" evidence="1">
    <location>
        <begin position="439"/>
        <end position="458"/>
    </location>
</feature>
<feature type="transmembrane region" description="Helical" evidence="1">
    <location>
        <begin position="1044"/>
        <end position="1063"/>
    </location>
</feature>
<keyword evidence="1" id="KW-1133">Transmembrane helix</keyword>
<feature type="transmembrane region" description="Helical" evidence="1">
    <location>
        <begin position="177"/>
        <end position="195"/>
    </location>
</feature>
<feature type="transmembrane region" description="Helical" evidence="1">
    <location>
        <begin position="284"/>
        <end position="300"/>
    </location>
</feature>
<feature type="transmembrane region" description="Helical" evidence="1">
    <location>
        <begin position="627"/>
        <end position="648"/>
    </location>
</feature>
<dbReference type="EMBL" id="RZTZ01000014">
    <property type="protein sequence ID" value="RVT57974.1"/>
    <property type="molecule type" value="Genomic_DNA"/>
</dbReference>
<feature type="transmembrane region" description="Helical" evidence="1">
    <location>
        <begin position="580"/>
        <end position="597"/>
    </location>
</feature>
<evidence type="ECO:0000256" key="1">
    <source>
        <dbReference type="SAM" id="Phobius"/>
    </source>
</evidence>
<feature type="transmembrane region" description="Helical" evidence="1">
    <location>
        <begin position="654"/>
        <end position="673"/>
    </location>
</feature>
<feature type="transmembrane region" description="Helical" evidence="1">
    <location>
        <begin position="259"/>
        <end position="278"/>
    </location>
</feature>
<keyword evidence="1" id="KW-0472">Membrane</keyword>
<dbReference type="RefSeq" id="WP_127741309.1">
    <property type="nucleotide sequence ID" value="NZ_RZTZ01000014.1"/>
</dbReference>
<evidence type="ECO:0008006" key="4">
    <source>
        <dbReference type="Google" id="ProtNLM"/>
    </source>
</evidence>
<proteinExistence type="predicted"/>
<evidence type="ECO:0000313" key="2">
    <source>
        <dbReference type="EMBL" id="RVT57974.1"/>
    </source>
</evidence>
<feature type="transmembrane region" description="Helical" evidence="1">
    <location>
        <begin position="680"/>
        <end position="700"/>
    </location>
</feature>
<name>A0A3S2UD35_9BACI</name>
<feature type="transmembrane region" description="Helical" evidence="1">
    <location>
        <begin position="1069"/>
        <end position="1087"/>
    </location>
</feature>
<feature type="transmembrane region" description="Helical" evidence="1">
    <location>
        <begin position="307"/>
        <end position="325"/>
    </location>
</feature>
<feature type="transmembrane region" description="Helical" evidence="1">
    <location>
        <begin position="202"/>
        <end position="222"/>
    </location>
</feature>
<feature type="transmembrane region" description="Helical" evidence="1">
    <location>
        <begin position="108"/>
        <end position="130"/>
    </location>
</feature>
<feature type="transmembrane region" description="Helical" evidence="1">
    <location>
        <begin position="142"/>
        <end position="165"/>
    </location>
</feature>
<feature type="transmembrane region" description="Helical" evidence="1">
    <location>
        <begin position="706"/>
        <end position="723"/>
    </location>
</feature>
<feature type="transmembrane region" description="Helical" evidence="1">
    <location>
        <begin position="783"/>
        <end position="801"/>
    </location>
</feature>
<feature type="transmembrane region" description="Helical" evidence="1">
    <location>
        <begin position="331"/>
        <end position="349"/>
    </location>
</feature>
<keyword evidence="3" id="KW-1185">Reference proteome</keyword>
<feature type="transmembrane region" description="Helical" evidence="1">
    <location>
        <begin position="493"/>
        <end position="510"/>
    </location>
</feature>
<feature type="transmembrane region" description="Helical" evidence="1">
    <location>
        <begin position="522"/>
        <end position="542"/>
    </location>
</feature>
<feature type="transmembrane region" description="Helical" evidence="1">
    <location>
        <begin position="385"/>
        <end position="404"/>
    </location>
</feature>
<feature type="transmembrane region" description="Helical" evidence="1">
    <location>
        <begin position="889"/>
        <end position="907"/>
    </location>
</feature>
<feature type="transmembrane region" description="Helical" evidence="1">
    <location>
        <begin position="859"/>
        <end position="877"/>
    </location>
</feature>
<feature type="transmembrane region" description="Helical" evidence="1">
    <location>
        <begin position="994"/>
        <end position="1013"/>
    </location>
</feature>
<feature type="transmembrane region" description="Helical" evidence="1">
    <location>
        <begin position="730"/>
        <end position="746"/>
    </location>
</feature>
<sequence>MTENSFLTKLKLLKDHEYIRSQAYEEVLSGYKDYVQDTEAAVVLPKKEVVQQDNILEQKQIREKKKKMKKVRSKEELRERNISYLLYLGVFLLLLGGLFVATSNWSTMVGWMKAASIFFVSILFFGFGFIAKNIVKIEKTAFAFTVLGGLFLPIGFLSVNFFHLAGFYLSYEGEGRYLFGAIAGTVLVIVYHQLAKRMQSSFFRVLALTAVSSTVAFGVLALSLPLDVFTLLMVIFNFLIILFMAKYKKAWLSGYLRLLPVYMLVHMIVTTLFISFFYESSIFQGWNFLLMSAVYFLFLLETNKKDVHLLVTVTASAGVYQLFSYEFLSNWMPLAFAALAGVFLFLAMVKKEMNLKKTWEHTSIAVGLASLIYSAVFRLELVWSGSYIITITLLLLGAQFVYLTKHLPTRIIPYLPALLWGMSFWQLALKWILVNDLNSLLVVSYVSAFLLLLLLSLFNNVPMLQVIKRSSSDVTLGTMVLCTYGSAMFFFGGWEVCFMLFLLGFTLLYIKRQNIEITGFTLLNLIIPIVYSVAFVTLFSAIQGLQDLGHFVSVALASISILALSKWYQGKDEGVGKNGFYISQFMYMVAVLLTVTAPSNSDIAKTAVYAGGIFVFYLFYQLRREKAIPWLITAVSCFCYFSLIDLLFSSSDWMYEKSALYGWILLLLAAVFMKNKDFKLPLAAFGHTYLLMALGFDVIFNYSNAMLHFVFSFIAYSASAYLIKQKYVKIFMHYGAYLSFFMFFALEKHLAFVGGTEVSQAFLYTSILILGQRLYQKRNSGKSLLLFFIPFSLLGIVSWLILAEFSYYEFFISLLYLTFYLLLMHLDKKHFLIAPAMLLLFCSTERLMYAQAFLQAERFFFYAILGVFLIIIGICLYRRLATFENDILSAVDLYSISGFLALVFLLFTNTDLLWMKVAPGILLALSIYIQKRRVAKNNSWMAKIASMFVLLQPYYTLLHELPISIYFNMELLLLPWFILIWVCKKLKPDHLQFLIKAEWIFLLFSAVCFIMDGLKTSDIMDAIILGSLSLMSVIGGFYFRYKSYFFIGIGVLLLNVLLQTRPYWGNMPWWAYLLIAGSVLIGAASFYEMQKQKGGNNVLLFIKEWKTKIAAVLAKWS</sequence>
<gene>
    <name evidence="2" type="ORF">EM808_23255</name>
</gene>
<dbReference type="Proteomes" id="UP000288024">
    <property type="component" value="Unassembled WGS sequence"/>
</dbReference>
<feature type="transmembrane region" description="Helical" evidence="1">
    <location>
        <begin position="831"/>
        <end position="853"/>
    </location>
</feature>
<feature type="transmembrane region" description="Helical" evidence="1">
    <location>
        <begin position="963"/>
        <end position="982"/>
    </location>
</feature>
<comment type="caution">
    <text evidence="2">The sequence shown here is derived from an EMBL/GenBank/DDBJ whole genome shotgun (WGS) entry which is preliminary data.</text>
</comment>
<keyword evidence="1" id="KW-0812">Transmembrane</keyword>
<dbReference type="AlphaFoldDB" id="A0A3S2UD35"/>
<feature type="transmembrane region" description="Helical" evidence="1">
    <location>
        <begin position="1019"/>
        <end position="1039"/>
    </location>
</feature>
<feature type="transmembrane region" description="Helical" evidence="1">
    <location>
        <begin position="548"/>
        <end position="568"/>
    </location>
</feature>